<dbReference type="PANTHER" id="PTHR34353">
    <property type="entry name" value="CRISPR-ASSOCIATED ENDONUCLEASE CAS1 1"/>
    <property type="match status" value="1"/>
</dbReference>
<dbReference type="Gene3D" id="3.100.10.20">
    <property type="entry name" value="CRISPR-associated endonuclease Cas1, N-terminal domain"/>
    <property type="match status" value="1"/>
</dbReference>
<reference evidence="10" key="1">
    <citation type="journal article" date="2020" name="mSystems">
        <title>Genome- and Community-Level Interaction Insights into Carbon Utilization and Element Cycling Functions of Hydrothermarchaeota in Hydrothermal Sediment.</title>
        <authorList>
            <person name="Zhou Z."/>
            <person name="Liu Y."/>
            <person name="Xu W."/>
            <person name="Pan J."/>
            <person name="Luo Z.H."/>
            <person name="Li M."/>
        </authorList>
    </citation>
    <scope>NUCLEOTIDE SEQUENCE [LARGE SCALE GENOMIC DNA]</scope>
    <source>
        <strain evidence="10">SpSt-732</strain>
    </source>
</reference>
<evidence type="ECO:0000256" key="2">
    <source>
        <dbReference type="ARBA" id="ARBA00022723"/>
    </source>
</evidence>
<dbReference type="GO" id="GO:0003677">
    <property type="term" value="F:DNA binding"/>
    <property type="evidence" value="ECO:0007669"/>
    <property type="project" value="UniProtKB-KW"/>
</dbReference>
<evidence type="ECO:0000256" key="8">
    <source>
        <dbReference type="ARBA" id="ARBA00023211"/>
    </source>
</evidence>
<dbReference type="CDD" id="cd09634">
    <property type="entry name" value="Cas1_I-II-III"/>
    <property type="match status" value="1"/>
</dbReference>
<proteinExistence type="inferred from homology"/>
<keyword evidence="5 9" id="KW-0460">Magnesium</keyword>
<keyword evidence="4 9" id="KW-0378">Hydrolase</keyword>
<dbReference type="HAMAP" id="MF_01470">
    <property type="entry name" value="Cas1"/>
    <property type="match status" value="1"/>
</dbReference>
<organism evidence="10">
    <name type="scientific">Ignisphaera aggregans</name>
    <dbReference type="NCBI Taxonomy" id="334771"/>
    <lineage>
        <taxon>Archaea</taxon>
        <taxon>Thermoproteota</taxon>
        <taxon>Thermoprotei</taxon>
        <taxon>Desulfurococcales</taxon>
        <taxon>Desulfurococcaceae</taxon>
        <taxon>Ignisphaera</taxon>
    </lineage>
</organism>
<dbReference type="InterPro" id="IPR050646">
    <property type="entry name" value="Cas1"/>
</dbReference>
<dbReference type="GO" id="GO:0016787">
    <property type="term" value="F:hydrolase activity"/>
    <property type="evidence" value="ECO:0007669"/>
    <property type="project" value="UniProtKB-KW"/>
</dbReference>
<accession>A0A7C4BC12</accession>
<dbReference type="Pfam" id="PF01867">
    <property type="entry name" value="Cas_Cas1"/>
    <property type="match status" value="1"/>
</dbReference>
<dbReference type="GO" id="GO:0004519">
    <property type="term" value="F:endonuclease activity"/>
    <property type="evidence" value="ECO:0007669"/>
    <property type="project" value="UniProtKB-UniRule"/>
</dbReference>
<dbReference type="EC" id="3.1.-.-" evidence="9"/>
<dbReference type="InterPro" id="IPR002729">
    <property type="entry name" value="CRISPR-assoc_Cas1"/>
</dbReference>
<keyword evidence="1 9" id="KW-0540">Nuclease</keyword>
<protein>
    <recommendedName>
        <fullName evidence="9">CRISPR-associated endonuclease Cas1</fullName>
        <ecNumber evidence="9">3.1.-.-</ecNumber>
    </recommendedName>
</protein>
<dbReference type="NCBIfam" id="TIGR00287">
    <property type="entry name" value="cas1"/>
    <property type="match status" value="1"/>
</dbReference>
<feature type="binding site" evidence="9">
    <location>
        <position position="172"/>
    </location>
    <ligand>
        <name>Mn(2+)</name>
        <dbReference type="ChEBI" id="CHEBI:29035"/>
    </ligand>
</feature>
<evidence type="ECO:0000256" key="6">
    <source>
        <dbReference type="ARBA" id="ARBA00023118"/>
    </source>
</evidence>
<dbReference type="AlphaFoldDB" id="A0A7C4BC12"/>
<dbReference type="GO" id="GO:0046872">
    <property type="term" value="F:metal ion binding"/>
    <property type="evidence" value="ECO:0007669"/>
    <property type="project" value="UniProtKB-UniRule"/>
</dbReference>
<sequence length="337" mass="37756">MPIHRGVQKVKVFFIASPGSRVVARKGGIYVVRKIGEGLERVSIPPDVDAVIIASSRVGVSSKAISLAASRGIDIVFLDHTGFPVARVYPPYISKTIATRVAQYTLFPRDFGKKLARELIYTKIVNQAEVVRYLAKNYRDASLREEAYRVDSIAIEVKSSANADVDALRNLEARAAKVYWQAVARTLPKELSFTGRDHDAKDPFNMALNYGYAILYSTCEKALLLAGLDPYLGVFHTPKSGKPSLTLDFVEMFRAVAVDKPLIINAKRIRFEVSENRLDYETRRGVAKAVLENLSSSYLYTKASKRLELSEIIKREAWELAICIREAKEYRGFRASL</sequence>
<evidence type="ECO:0000256" key="9">
    <source>
        <dbReference type="HAMAP-Rule" id="MF_01470"/>
    </source>
</evidence>
<comment type="cofactor">
    <cofactor evidence="9">
        <name>Mg(2+)</name>
        <dbReference type="ChEBI" id="CHEBI:18420"/>
    </cofactor>
    <cofactor evidence="9">
        <name>Mn(2+)</name>
        <dbReference type="ChEBI" id="CHEBI:29035"/>
    </cofactor>
</comment>
<comment type="subunit">
    <text evidence="9">Homodimer, forms a heterotetramer with a Cas2 homodimer.</text>
</comment>
<keyword evidence="7 9" id="KW-0238">DNA-binding</keyword>
<name>A0A7C4BC12_9CREN</name>
<comment type="similarity">
    <text evidence="9">Belongs to the CRISPR-associated endonuclease Cas1 family.</text>
</comment>
<feature type="binding site" evidence="9">
    <location>
        <position position="251"/>
    </location>
    <ligand>
        <name>Mn(2+)</name>
        <dbReference type="ChEBI" id="CHEBI:29035"/>
    </ligand>
</feature>
<evidence type="ECO:0000256" key="3">
    <source>
        <dbReference type="ARBA" id="ARBA00022759"/>
    </source>
</evidence>
<keyword evidence="2 9" id="KW-0479">Metal-binding</keyword>
<evidence type="ECO:0000256" key="1">
    <source>
        <dbReference type="ARBA" id="ARBA00022722"/>
    </source>
</evidence>
<dbReference type="PANTHER" id="PTHR34353:SF2">
    <property type="entry name" value="CRISPR-ASSOCIATED ENDONUCLEASE CAS1 1"/>
    <property type="match status" value="1"/>
</dbReference>
<keyword evidence="6 9" id="KW-0051">Antiviral defense</keyword>
<gene>
    <name evidence="9 10" type="primary">cas1</name>
    <name evidence="10" type="ORF">ENV14_03495</name>
</gene>
<dbReference type="EMBL" id="DTFF01000031">
    <property type="protein sequence ID" value="HGI87440.1"/>
    <property type="molecule type" value="Genomic_DNA"/>
</dbReference>
<evidence type="ECO:0000256" key="4">
    <source>
        <dbReference type="ARBA" id="ARBA00022801"/>
    </source>
</evidence>
<evidence type="ECO:0000256" key="5">
    <source>
        <dbReference type="ARBA" id="ARBA00022842"/>
    </source>
</evidence>
<comment type="caution">
    <text evidence="10">The sequence shown here is derived from an EMBL/GenBank/DDBJ whole genome shotgun (WGS) entry which is preliminary data.</text>
</comment>
<dbReference type="InterPro" id="IPR042211">
    <property type="entry name" value="CRISPR-assoc_Cas1_N"/>
</dbReference>
<evidence type="ECO:0000256" key="7">
    <source>
        <dbReference type="ARBA" id="ARBA00023125"/>
    </source>
</evidence>
<dbReference type="Gene3D" id="1.20.120.920">
    <property type="entry name" value="CRISPR-associated endonuclease Cas1, C-terminal domain"/>
    <property type="match status" value="1"/>
</dbReference>
<dbReference type="GO" id="GO:0043571">
    <property type="term" value="P:maintenance of CRISPR repeat elements"/>
    <property type="evidence" value="ECO:0007669"/>
    <property type="project" value="UniProtKB-UniRule"/>
</dbReference>
<feature type="binding site" evidence="9">
    <location>
        <position position="236"/>
    </location>
    <ligand>
        <name>Mn(2+)</name>
        <dbReference type="ChEBI" id="CHEBI:29035"/>
    </ligand>
</feature>
<keyword evidence="8 9" id="KW-0464">Manganese</keyword>
<dbReference type="InterPro" id="IPR042206">
    <property type="entry name" value="CRISPR-assoc_Cas1_C"/>
</dbReference>
<keyword evidence="3 9" id="KW-0255">Endonuclease</keyword>
<comment type="function">
    <text evidence="9">CRISPR (clustered regularly interspaced short palindromic repeat), is an adaptive immune system that provides protection against mobile genetic elements (viruses, transposable elements and conjugative plasmids). CRISPR clusters contain spacers, sequences complementary to antecedent mobile elements, and target invading nucleic acids. CRISPR clusters are transcribed and processed into CRISPR RNA (crRNA). Acts as a dsDNA endonuclease. Involved in the integration of spacer DNA into the CRISPR cassette.</text>
</comment>
<dbReference type="GO" id="GO:0051607">
    <property type="term" value="P:defense response to virus"/>
    <property type="evidence" value="ECO:0007669"/>
    <property type="project" value="UniProtKB-UniRule"/>
</dbReference>
<evidence type="ECO:0000313" key="10">
    <source>
        <dbReference type="EMBL" id="HGI87440.1"/>
    </source>
</evidence>